<keyword evidence="3 4" id="KW-0285">Flavoprotein</keyword>
<dbReference type="InterPro" id="IPR035929">
    <property type="entry name" value="CoaB-like_sf"/>
</dbReference>
<gene>
    <name evidence="3 7" type="primary">coaBC</name>
    <name evidence="7" type="ORF">EI981_09335</name>
</gene>
<sequence>MLNGKKILLGVTGGIAAFKAASLCSMLVKQGAEVRVIMTESATKFISELTLQALSKNAVYTDTFDEKKPEAIAHIELADWADLVLVAPITANMIGKMAVGIGDDMLSTTLLAVTAPIMLAPAMNVHMYTHPAVSRNMAELRSRGVHMIEPGVGLLACGYTGKGRMEEPEAIVEEVNQFFKRQSKRADLPLAGKKVVVTAGGTIERIDPVRYITNDSSGKMGFAVAKAAQELGADVTLVVARTQVAPPLNINTVYVESAMEMYEAVANVWQDTDILVKAAAVADYRPKSPAQHKIKKSGDALQLELVKNIDILQTLGQQKTSQFLIGFAAETENLEQYAMDKLQRKNCDLLIANDVTQAGAGFGIDTNIVNIYDAQGLVKSLPMMTKEEMGLHIMELAAERLAGVGK</sequence>
<dbReference type="Gene3D" id="3.40.50.1950">
    <property type="entry name" value="Flavin prenyltransferase-like"/>
    <property type="match status" value="1"/>
</dbReference>
<dbReference type="RefSeq" id="WP_126997478.1">
    <property type="nucleotide sequence ID" value="NZ_CP034346.1"/>
</dbReference>
<dbReference type="GO" id="GO:0046872">
    <property type="term" value="F:metal ion binding"/>
    <property type="evidence" value="ECO:0007669"/>
    <property type="project" value="UniProtKB-KW"/>
</dbReference>
<feature type="binding site" evidence="3">
    <location>
        <position position="341"/>
    </location>
    <ligand>
        <name>CTP</name>
        <dbReference type="ChEBI" id="CHEBI:37563"/>
    </ligand>
</feature>
<dbReference type="Pfam" id="PF02441">
    <property type="entry name" value="Flavoprotein"/>
    <property type="match status" value="1"/>
</dbReference>
<keyword evidence="3" id="KW-0511">Multifunctional enzyme</keyword>
<dbReference type="Proteomes" id="UP000270678">
    <property type="component" value="Chromosome"/>
</dbReference>
<evidence type="ECO:0000259" key="6">
    <source>
        <dbReference type="Pfam" id="PF04127"/>
    </source>
</evidence>
<comment type="pathway">
    <text evidence="3 4">Cofactor biosynthesis; coenzyme A biosynthesis; CoA from (R)-pantothenate: step 3/5.</text>
</comment>
<dbReference type="OrthoDB" id="9802554at2"/>
<dbReference type="Pfam" id="PF04127">
    <property type="entry name" value="DFP"/>
    <property type="match status" value="1"/>
</dbReference>
<comment type="cofactor">
    <cofactor evidence="3">
        <name>FMN</name>
        <dbReference type="ChEBI" id="CHEBI:58210"/>
    </cofactor>
    <text evidence="3">Binds 1 FMN per subunit.</text>
</comment>
<feature type="region of interest" description="Phosphopantothenoylcysteine decarboxylase" evidence="3">
    <location>
        <begin position="1"/>
        <end position="194"/>
    </location>
</feature>
<feature type="domain" description="Flavoprotein" evidence="5">
    <location>
        <begin position="5"/>
        <end position="178"/>
    </location>
</feature>
<feature type="binding site" evidence="3">
    <location>
        <position position="283"/>
    </location>
    <ligand>
        <name>CTP</name>
        <dbReference type="ChEBI" id="CHEBI:37563"/>
    </ligand>
</feature>
<comment type="similarity">
    <text evidence="3 4">In the N-terminal section; belongs to the HFCD (homo-oligomeric flavin containing Cys decarboxylase) superfamily.</text>
</comment>
<comment type="caution">
    <text evidence="3">Lacks conserved residue(s) required for the propagation of feature annotation.</text>
</comment>
<keyword evidence="8" id="KW-1185">Reference proteome</keyword>
<protein>
    <recommendedName>
        <fullName evidence="3">Coenzyme A biosynthesis bifunctional protein CoaBC</fullName>
    </recommendedName>
    <alternativeName>
        <fullName evidence="3">DNA/pantothenate metabolism flavoprotein</fullName>
    </alternativeName>
    <alternativeName>
        <fullName evidence="3">Phosphopantothenoylcysteine synthetase/decarboxylase</fullName>
        <shortName evidence="3">PPCS-PPCDC</shortName>
    </alternativeName>
    <domain>
        <recommendedName>
            <fullName evidence="3">Phosphopantothenoylcysteine decarboxylase</fullName>
            <shortName evidence="3">PPC decarboxylase</shortName>
            <shortName evidence="3">PPC-DC</shortName>
            <ecNumber evidence="3">4.1.1.36</ecNumber>
        </recommendedName>
        <alternativeName>
            <fullName evidence="3">CoaC</fullName>
        </alternativeName>
    </domain>
    <domain>
        <recommendedName>
            <fullName evidence="3">Phosphopantothenate--cysteine ligase</fullName>
            <ecNumber evidence="3">6.3.2.5</ecNumber>
        </recommendedName>
        <alternativeName>
            <fullName evidence="3">CoaB</fullName>
        </alternativeName>
        <alternativeName>
            <fullName evidence="3">Phosphopantothenoylcysteine synthetase</fullName>
            <shortName evidence="3">PPC synthetase</shortName>
            <shortName evidence="3">PPC-S</shortName>
        </alternativeName>
    </domain>
</protein>
<evidence type="ECO:0000313" key="7">
    <source>
        <dbReference type="EMBL" id="AZS14636.1"/>
    </source>
</evidence>
<feature type="binding site" evidence="3">
    <location>
        <position position="345"/>
    </location>
    <ligand>
        <name>CTP</name>
        <dbReference type="ChEBI" id="CHEBI:37563"/>
    </ligand>
</feature>
<dbReference type="GO" id="GO:0071513">
    <property type="term" value="C:phosphopantothenoylcysteine decarboxylase complex"/>
    <property type="evidence" value="ECO:0007669"/>
    <property type="project" value="TreeGrafter"/>
</dbReference>
<dbReference type="InterPro" id="IPR036551">
    <property type="entry name" value="Flavin_trans-like"/>
</dbReference>
<feature type="active site" description="Proton donor" evidence="3">
    <location>
        <position position="157"/>
    </location>
</feature>
<keyword evidence="1 3" id="KW-0210">Decarboxylase</keyword>
<dbReference type="EC" id="6.3.2.5" evidence="3"/>
<comment type="cofactor">
    <cofactor evidence="3">
        <name>Mg(2+)</name>
        <dbReference type="ChEBI" id="CHEBI:18420"/>
    </cofactor>
</comment>
<evidence type="ECO:0000256" key="4">
    <source>
        <dbReference type="RuleBase" id="RU364078"/>
    </source>
</evidence>
<evidence type="ECO:0000256" key="3">
    <source>
        <dbReference type="HAMAP-Rule" id="MF_02225"/>
    </source>
</evidence>
<dbReference type="PANTHER" id="PTHR14359:SF6">
    <property type="entry name" value="PHOSPHOPANTOTHENOYLCYSTEINE DECARBOXYLASE"/>
    <property type="match status" value="1"/>
</dbReference>
<evidence type="ECO:0000256" key="2">
    <source>
        <dbReference type="ARBA" id="ARBA00023239"/>
    </source>
</evidence>
<evidence type="ECO:0000313" key="8">
    <source>
        <dbReference type="Proteomes" id="UP000270678"/>
    </source>
</evidence>
<dbReference type="SUPFAM" id="SSF102645">
    <property type="entry name" value="CoaB-like"/>
    <property type="match status" value="1"/>
</dbReference>
<comment type="function">
    <text evidence="3">Catalyzes two sequential steps in the biosynthesis of coenzyme A. In the first step cysteine is conjugated to 4'-phosphopantothenate to form 4-phosphopantothenoylcysteine. In the second step the latter compound is decarboxylated to form 4'-phosphopantotheine.</text>
</comment>
<keyword evidence="3 4" id="KW-0436">Ligase</keyword>
<organism evidence="7 8">
    <name type="scientific">Paenibacillus lutimineralis</name>
    <dbReference type="NCBI Taxonomy" id="2707005"/>
    <lineage>
        <taxon>Bacteria</taxon>
        <taxon>Bacillati</taxon>
        <taxon>Bacillota</taxon>
        <taxon>Bacilli</taxon>
        <taxon>Bacillales</taxon>
        <taxon>Paenibacillaceae</taxon>
        <taxon>Paenibacillus</taxon>
    </lineage>
</organism>
<feature type="binding site" evidence="3">
    <location>
        <position position="293"/>
    </location>
    <ligand>
        <name>CTP</name>
        <dbReference type="ChEBI" id="CHEBI:37563"/>
    </ligand>
</feature>
<dbReference type="GO" id="GO:0015937">
    <property type="term" value="P:coenzyme A biosynthetic process"/>
    <property type="evidence" value="ECO:0007669"/>
    <property type="project" value="UniProtKB-UniRule"/>
</dbReference>
<dbReference type="HAMAP" id="MF_02225">
    <property type="entry name" value="CoaBC"/>
    <property type="match status" value="1"/>
</dbReference>
<comment type="catalytic activity">
    <reaction evidence="3 4">
        <text>N-[(R)-4-phosphopantothenoyl]-L-cysteine + H(+) = (R)-4'-phosphopantetheine + CO2</text>
        <dbReference type="Rhea" id="RHEA:16793"/>
        <dbReference type="ChEBI" id="CHEBI:15378"/>
        <dbReference type="ChEBI" id="CHEBI:16526"/>
        <dbReference type="ChEBI" id="CHEBI:59458"/>
        <dbReference type="ChEBI" id="CHEBI:61723"/>
        <dbReference type="EC" id="4.1.1.36"/>
    </reaction>
</comment>
<dbReference type="EMBL" id="CP034346">
    <property type="protein sequence ID" value="AZS14636.1"/>
    <property type="molecule type" value="Genomic_DNA"/>
</dbReference>
<keyword evidence="3 4" id="KW-0288">FMN</keyword>
<feature type="domain" description="DNA/pantothenate metabolism flavoprotein C-terminal" evidence="6">
    <location>
        <begin position="190"/>
        <end position="398"/>
    </location>
</feature>
<dbReference type="GO" id="GO:0004632">
    <property type="term" value="F:phosphopantothenate--cysteine ligase activity"/>
    <property type="evidence" value="ECO:0007669"/>
    <property type="project" value="UniProtKB-UniRule"/>
</dbReference>
<feature type="binding site" evidence="3">
    <location>
        <position position="327"/>
    </location>
    <ligand>
        <name>CTP</name>
        <dbReference type="ChEBI" id="CHEBI:37563"/>
    </ligand>
</feature>
<name>A0A3S9UWD3_9BACL</name>
<keyword evidence="2 3" id="KW-0456">Lyase</keyword>
<comment type="similarity">
    <text evidence="3 4">In the C-terminal section; belongs to the PPC synthetase family.</text>
</comment>
<dbReference type="GO" id="GO:0010181">
    <property type="term" value="F:FMN binding"/>
    <property type="evidence" value="ECO:0007669"/>
    <property type="project" value="UniProtKB-UniRule"/>
</dbReference>
<comment type="pathway">
    <text evidence="3 4">Cofactor biosynthesis; coenzyme A biosynthesis; CoA from (R)-pantothenate: step 2/5.</text>
</comment>
<dbReference type="UniPathway" id="UPA00241">
    <property type="reaction ID" value="UER00353"/>
</dbReference>
<dbReference type="GO" id="GO:0004633">
    <property type="term" value="F:phosphopantothenoylcysteine decarboxylase activity"/>
    <property type="evidence" value="ECO:0007669"/>
    <property type="project" value="UniProtKB-UniRule"/>
</dbReference>
<keyword evidence="3" id="KW-0479">Metal-binding</keyword>
<dbReference type="PANTHER" id="PTHR14359">
    <property type="entry name" value="HOMO-OLIGOMERIC FLAVIN CONTAINING CYS DECARBOXYLASE FAMILY"/>
    <property type="match status" value="1"/>
</dbReference>
<dbReference type="Gene3D" id="3.40.50.10300">
    <property type="entry name" value="CoaB-like"/>
    <property type="match status" value="1"/>
</dbReference>
<dbReference type="InterPro" id="IPR003382">
    <property type="entry name" value="Flavoprotein"/>
</dbReference>
<dbReference type="EC" id="4.1.1.36" evidence="3"/>
<comment type="catalytic activity">
    <reaction evidence="3 4">
        <text>(R)-4'-phosphopantothenate + L-cysteine + CTP = N-[(R)-4-phosphopantothenoyl]-L-cysteine + CMP + diphosphate + H(+)</text>
        <dbReference type="Rhea" id="RHEA:19397"/>
        <dbReference type="ChEBI" id="CHEBI:10986"/>
        <dbReference type="ChEBI" id="CHEBI:15378"/>
        <dbReference type="ChEBI" id="CHEBI:33019"/>
        <dbReference type="ChEBI" id="CHEBI:35235"/>
        <dbReference type="ChEBI" id="CHEBI:37563"/>
        <dbReference type="ChEBI" id="CHEBI:59458"/>
        <dbReference type="ChEBI" id="CHEBI:60377"/>
        <dbReference type="EC" id="6.3.2.5"/>
    </reaction>
</comment>
<comment type="function">
    <text evidence="4">Catalyzes two steps in the biosynthesis of coenzyme A. In the first step cysteine is conjugated to 4'-phosphopantothenate to form 4-phosphopantothenoylcysteine, in the latter compound is decarboxylated to form 4'-phosphopantotheine.</text>
</comment>
<keyword evidence="3" id="KW-0460">Magnesium</keyword>
<feature type="region of interest" description="Phosphopantothenate--cysteine ligase" evidence="3">
    <location>
        <begin position="195"/>
        <end position="406"/>
    </location>
</feature>
<dbReference type="KEGG" id="plut:EI981_09335"/>
<dbReference type="SUPFAM" id="SSF52507">
    <property type="entry name" value="Homo-oligomeric flavin-containing Cys decarboxylases, HFCD"/>
    <property type="match status" value="1"/>
</dbReference>
<dbReference type="InterPro" id="IPR007085">
    <property type="entry name" value="DNA/pantothenate-metab_flavo_C"/>
</dbReference>
<accession>A0A3S9UWD3</accession>
<proteinExistence type="inferred from homology"/>
<evidence type="ECO:0000259" key="5">
    <source>
        <dbReference type="Pfam" id="PF02441"/>
    </source>
</evidence>
<dbReference type="NCBIfam" id="TIGR00521">
    <property type="entry name" value="coaBC_dfp"/>
    <property type="match status" value="1"/>
</dbReference>
<dbReference type="InterPro" id="IPR005252">
    <property type="entry name" value="CoaBC"/>
</dbReference>
<dbReference type="GO" id="GO:0015941">
    <property type="term" value="P:pantothenate catabolic process"/>
    <property type="evidence" value="ECO:0007669"/>
    <property type="project" value="InterPro"/>
</dbReference>
<reference evidence="8" key="1">
    <citation type="submission" date="2018-12" db="EMBL/GenBank/DDBJ databases">
        <title>Complete genome sequence of Paenibacillus sp. MBLB1234.</title>
        <authorList>
            <person name="Nam Y.-D."/>
            <person name="Kang J."/>
            <person name="Chung W.-H."/>
            <person name="Park Y.S."/>
        </authorList>
    </citation>
    <scope>NUCLEOTIDE SEQUENCE [LARGE SCALE GENOMIC DNA]</scope>
    <source>
        <strain evidence="8">MBLB1234</strain>
    </source>
</reference>
<dbReference type="AlphaFoldDB" id="A0A3S9UWD3"/>
<evidence type="ECO:0000256" key="1">
    <source>
        <dbReference type="ARBA" id="ARBA00022793"/>
    </source>
</evidence>